<gene>
    <name evidence="5" type="ORF">R5R35_001409</name>
</gene>
<dbReference type="Pfam" id="PF13621">
    <property type="entry name" value="Cupin_8"/>
    <property type="match status" value="1"/>
</dbReference>
<feature type="domain" description="JmjC" evidence="4">
    <location>
        <begin position="104"/>
        <end position="264"/>
    </location>
</feature>
<dbReference type="SUPFAM" id="SSF51197">
    <property type="entry name" value="Clavaminate synthase-like"/>
    <property type="match status" value="1"/>
</dbReference>
<comment type="caution">
    <text evidence="5">The sequence shown here is derived from an EMBL/GenBank/DDBJ whole genome shotgun (WGS) entry which is preliminary data.</text>
</comment>
<evidence type="ECO:0000256" key="1">
    <source>
        <dbReference type="ARBA" id="ARBA00004496"/>
    </source>
</evidence>
<accession>A0AAN9VJN1</accession>
<comment type="function">
    <text evidence="3">May play a role in cellular stress response.</text>
</comment>
<dbReference type="PANTHER" id="PTHR12461">
    <property type="entry name" value="HYPOXIA-INDUCIBLE FACTOR 1 ALPHA INHIBITOR-RELATED"/>
    <property type="match status" value="1"/>
</dbReference>
<dbReference type="Gene3D" id="2.60.120.650">
    <property type="entry name" value="Cupin"/>
    <property type="match status" value="1"/>
</dbReference>
<evidence type="ECO:0000313" key="5">
    <source>
        <dbReference type="EMBL" id="KAK7866194.1"/>
    </source>
</evidence>
<evidence type="ECO:0000313" key="6">
    <source>
        <dbReference type="Proteomes" id="UP001378592"/>
    </source>
</evidence>
<dbReference type="FunFam" id="2.60.120.650:FF:000018">
    <property type="entry name" value="HSPB1-associated protein 1 homolog"/>
    <property type="match status" value="1"/>
</dbReference>
<comment type="subcellular location">
    <subcellularLocation>
        <location evidence="1">Cytoplasm</location>
    </subcellularLocation>
</comment>
<evidence type="ECO:0000256" key="2">
    <source>
        <dbReference type="ARBA" id="ARBA00022490"/>
    </source>
</evidence>
<evidence type="ECO:0000259" key="4">
    <source>
        <dbReference type="PROSITE" id="PS51184"/>
    </source>
</evidence>
<dbReference type="PROSITE" id="PS51184">
    <property type="entry name" value="JMJC"/>
    <property type="match status" value="1"/>
</dbReference>
<keyword evidence="2" id="KW-0963">Cytoplasm</keyword>
<keyword evidence="6" id="KW-1185">Reference proteome</keyword>
<protein>
    <recommendedName>
        <fullName evidence="4">JmjC domain-containing protein</fullName>
    </recommendedName>
</protein>
<reference evidence="5 6" key="1">
    <citation type="submission" date="2024-03" db="EMBL/GenBank/DDBJ databases">
        <title>The genome assembly and annotation of the cricket Gryllus longicercus Weissman &amp; Gray.</title>
        <authorList>
            <person name="Szrajer S."/>
            <person name="Gray D."/>
            <person name="Ylla G."/>
        </authorList>
    </citation>
    <scope>NUCLEOTIDE SEQUENCE [LARGE SCALE GENOMIC DNA]</scope>
    <source>
        <strain evidence="5">DAG 2021-001</strain>
        <tissue evidence="5">Whole body minus gut</tissue>
    </source>
</reference>
<organism evidence="5 6">
    <name type="scientific">Gryllus longicercus</name>
    <dbReference type="NCBI Taxonomy" id="2509291"/>
    <lineage>
        <taxon>Eukaryota</taxon>
        <taxon>Metazoa</taxon>
        <taxon>Ecdysozoa</taxon>
        <taxon>Arthropoda</taxon>
        <taxon>Hexapoda</taxon>
        <taxon>Insecta</taxon>
        <taxon>Pterygota</taxon>
        <taxon>Neoptera</taxon>
        <taxon>Polyneoptera</taxon>
        <taxon>Orthoptera</taxon>
        <taxon>Ensifera</taxon>
        <taxon>Gryllidea</taxon>
        <taxon>Grylloidea</taxon>
        <taxon>Gryllidae</taxon>
        <taxon>Gryllinae</taxon>
        <taxon>Gryllus</taxon>
    </lineage>
</organism>
<dbReference type="Proteomes" id="UP001378592">
    <property type="component" value="Unassembled WGS sequence"/>
</dbReference>
<sequence length="420" mass="48497">MSESDIRPPPPPLLRQCILEDFKEPVVFQGLLSNWKFLSWDLQEWARVLGDKLMPFRSGVRKVTPVPQWERSCQTTHLTMKEFLELAEPKEISSGKNTSNWFYFDYKYMHQWFKENPDILQAVCWEDFGFPEQRGEQSTVWIGSDGAHTPCHFDTYGCNLVAQVYGMKQWILFPPKASASLLPTRVPYEESSVYSKHNFYSPDPHIANGLHKAWIITLKPGEVLFVPHHWWHYVENIGTAISINTWLPLPSDCESRLEECLVKLLVSQLSREVPDTEMIFNPNEDDASGCSLQENITLLETCMQQFFEQQLDREQLHTEGESPEPKRMKTVPCDSNDLWDRRTSISHYETFIQNVPTYSGDQLQNFLATKRANFKSFSSNNPELSSVTFTVEKVINALCHPDVISVAKTKLCQEFCGNNL</sequence>
<dbReference type="GO" id="GO:0005737">
    <property type="term" value="C:cytoplasm"/>
    <property type="evidence" value="ECO:0007669"/>
    <property type="project" value="UniProtKB-SubCell"/>
</dbReference>
<evidence type="ECO:0000256" key="3">
    <source>
        <dbReference type="ARBA" id="ARBA00037342"/>
    </source>
</evidence>
<dbReference type="InterPro" id="IPR041667">
    <property type="entry name" value="Cupin_8"/>
</dbReference>
<proteinExistence type="predicted"/>
<name>A0AAN9VJN1_9ORTH</name>
<dbReference type="EMBL" id="JAZDUA010000153">
    <property type="protein sequence ID" value="KAK7866194.1"/>
    <property type="molecule type" value="Genomic_DNA"/>
</dbReference>
<dbReference type="InterPro" id="IPR003347">
    <property type="entry name" value="JmjC_dom"/>
</dbReference>
<dbReference type="PANTHER" id="PTHR12461:SF43">
    <property type="entry name" value="HSPB1-ASSOCIATED PROTEIN 1"/>
    <property type="match status" value="1"/>
</dbReference>
<dbReference type="SMART" id="SM00558">
    <property type="entry name" value="JmjC"/>
    <property type="match status" value="1"/>
</dbReference>
<dbReference type="AlphaFoldDB" id="A0AAN9VJN1"/>